<evidence type="ECO:0000313" key="3">
    <source>
        <dbReference type="EMBL" id="KAF9892244.1"/>
    </source>
</evidence>
<reference evidence="3" key="2">
    <citation type="submission" date="2020-02" db="EMBL/GenBank/DDBJ databases">
        <authorList>
            <person name="Gilchrist C.L.M."/>
            <person name="Chooi Y.-H."/>
        </authorList>
    </citation>
    <scope>NUCLEOTIDE SEQUENCE</scope>
    <source>
        <strain evidence="3">MST-FP2251</strain>
    </source>
</reference>
<sequence length="124" mass="13669">MDVKNVKEPHVEEIGIEEIESNSNDPPKPPDGGLRAWMAVAGACAAQMTYQTYYSTYFLLDYSPSSISWIDALQPFFVFGLGLISGPLSDRFGPRVVIVPSGIVLVFSVMITSLSKKYYQVLLS</sequence>
<accession>A0AAD4GW06</accession>
<evidence type="ECO:0000256" key="2">
    <source>
        <dbReference type="SAM" id="Phobius"/>
    </source>
</evidence>
<evidence type="ECO:0008006" key="5">
    <source>
        <dbReference type="Google" id="ProtNLM"/>
    </source>
</evidence>
<evidence type="ECO:0000256" key="1">
    <source>
        <dbReference type="SAM" id="MobiDB-lite"/>
    </source>
</evidence>
<reference evidence="3" key="1">
    <citation type="journal article" date="2019" name="Beilstein J. Org. Chem.">
        <title>Nanangenines: drimane sesquiterpenoids as the dominant metabolite cohort of a novel Australian fungus, Aspergillus nanangensis.</title>
        <authorList>
            <person name="Lacey H.J."/>
            <person name="Gilchrist C.L.M."/>
            <person name="Crombie A."/>
            <person name="Kalaitzis J.A."/>
            <person name="Vuong D."/>
            <person name="Rutledge P.J."/>
            <person name="Turner P."/>
            <person name="Pitt J.I."/>
            <person name="Lacey E."/>
            <person name="Chooi Y.H."/>
            <person name="Piggott A.M."/>
        </authorList>
    </citation>
    <scope>NUCLEOTIDE SEQUENCE</scope>
    <source>
        <strain evidence="3">MST-FP2251</strain>
    </source>
</reference>
<keyword evidence="4" id="KW-1185">Reference proteome</keyword>
<dbReference type="InterPro" id="IPR036259">
    <property type="entry name" value="MFS_trans_sf"/>
</dbReference>
<dbReference type="SUPFAM" id="SSF103473">
    <property type="entry name" value="MFS general substrate transporter"/>
    <property type="match status" value="1"/>
</dbReference>
<dbReference type="Proteomes" id="UP001194746">
    <property type="component" value="Unassembled WGS sequence"/>
</dbReference>
<gene>
    <name evidence="3" type="ORF">FE257_002021</name>
</gene>
<evidence type="ECO:0000313" key="4">
    <source>
        <dbReference type="Proteomes" id="UP001194746"/>
    </source>
</evidence>
<organism evidence="3 4">
    <name type="scientific">Aspergillus nanangensis</name>
    <dbReference type="NCBI Taxonomy" id="2582783"/>
    <lineage>
        <taxon>Eukaryota</taxon>
        <taxon>Fungi</taxon>
        <taxon>Dikarya</taxon>
        <taxon>Ascomycota</taxon>
        <taxon>Pezizomycotina</taxon>
        <taxon>Eurotiomycetes</taxon>
        <taxon>Eurotiomycetidae</taxon>
        <taxon>Eurotiales</taxon>
        <taxon>Aspergillaceae</taxon>
        <taxon>Aspergillus</taxon>
        <taxon>Aspergillus subgen. Circumdati</taxon>
    </lineage>
</organism>
<dbReference type="AlphaFoldDB" id="A0AAD4GW06"/>
<keyword evidence="2" id="KW-0472">Membrane</keyword>
<proteinExistence type="predicted"/>
<name>A0AAD4GW06_ASPNN</name>
<dbReference type="EMBL" id="VCAU01000013">
    <property type="protein sequence ID" value="KAF9892244.1"/>
    <property type="molecule type" value="Genomic_DNA"/>
</dbReference>
<feature type="compositionally biased region" description="Basic and acidic residues" evidence="1">
    <location>
        <begin position="1"/>
        <end position="13"/>
    </location>
</feature>
<comment type="caution">
    <text evidence="3">The sequence shown here is derived from an EMBL/GenBank/DDBJ whole genome shotgun (WGS) entry which is preliminary data.</text>
</comment>
<keyword evidence="2" id="KW-1133">Transmembrane helix</keyword>
<keyword evidence="2" id="KW-0812">Transmembrane</keyword>
<feature type="region of interest" description="Disordered" evidence="1">
    <location>
        <begin position="1"/>
        <end position="30"/>
    </location>
</feature>
<protein>
    <recommendedName>
        <fullName evidence="5">Major facilitator superfamily (MFS) profile domain-containing protein</fullName>
    </recommendedName>
</protein>
<feature type="transmembrane region" description="Helical" evidence="2">
    <location>
        <begin position="66"/>
        <end position="84"/>
    </location>
</feature>
<dbReference type="Gene3D" id="1.20.1250.20">
    <property type="entry name" value="MFS general substrate transporter like domains"/>
    <property type="match status" value="1"/>
</dbReference>
<feature type="transmembrane region" description="Helical" evidence="2">
    <location>
        <begin position="96"/>
        <end position="115"/>
    </location>
</feature>